<keyword evidence="3" id="KW-1185">Reference proteome</keyword>
<evidence type="ECO:0000313" key="2">
    <source>
        <dbReference type="EMBL" id="KAK1283595.1"/>
    </source>
</evidence>
<feature type="transmembrane region" description="Helical" evidence="1">
    <location>
        <begin position="12"/>
        <end position="31"/>
    </location>
</feature>
<dbReference type="AlphaFoldDB" id="A0AAV9C4G4"/>
<feature type="transmembrane region" description="Helical" evidence="1">
    <location>
        <begin position="51"/>
        <end position="69"/>
    </location>
</feature>
<dbReference type="Proteomes" id="UP001180020">
    <property type="component" value="Unassembled WGS sequence"/>
</dbReference>
<proteinExistence type="predicted"/>
<evidence type="ECO:0000256" key="1">
    <source>
        <dbReference type="SAM" id="Phobius"/>
    </source>
</evidence>
<feature type="transmembrane region" description="Helical" evidence="1">
    <location>
        <begin position="76"/>
        <end position="95"/>
    </location>
</feature>
<sequence length="119" mass="12712">MELPWMLKAIGLAYLFVNLIMGINISDIWTMSLVATNLAIAFLSSIPEKTHWPTVFTLSAAGCIALLEGEDRAMHVPLLACAFVSLMVSIVGLIMSSNSPSGTGGGLRWVVFAIAIIMS</sequence>
<evidence type="ECO:0000313" key="3">
    <source>
        <dbReference type="Proteomes" id="UP001180020"/>
    </source>
</evidence>
<dbReference type="EMBL" id="JAUJYO010000021">
    <property type="protein sequence ID" value="KAK1283595.1"/>
    <property type="molecule type" value="Genomic_DNA"/>
</dbReference>
<accession>A0AAV9C4G4</accession>
<reference evidence="2" key="2">
    <citation type="submission" date="2023-06" db="EMBL/GenBank/DDBJ databases">
        <authorList>
            <person name="Ma L."/>
            <person name="Liu K.-W."/>
            <person name="Li Z."/>
            <person name="Hsiao Y.-Y."/>
            <person name="Qi Y."/>
            <person name="Fu T."/>
            <person name="Tang G."/>
            <person name="Zhang D."/>
            <person name="Sun W.-H."/>
            <person name="Liu D.-K."/>
            <person name="Li Y."/>
            <person name="Chen G.-Z."/>
            <person name="Liu X.-D."/>
            <person name="Liao X.-Y."/>
            <person name="Jiang Y.-T."/>
            <person name="Yu X."/>
            <person name="Hao Y."/>
            <person name="Huang J."/>
            <person name="Zhao X.-W."/>
            <person name="Ke S."/>
            <person name="Chen Y.-Y."/>
            <person name="Wu W.-L."/>
            <person name="Hsu J.-L."/>
            <person name="Lin Y.-F."/>
            <person name="Huang M.-D."/>
            <person name="Li C.-Y."/>
            <person name="Huang L."/>
            <person name="Wang Z.-W."/>
            <person name="Zhao X."/>
            <person name="Zhong W.-Y."/>
            <person name="Peng D.-H."/>
            <person name="Ahmad S."/>
            <person name="Lan S."/>
            <person name="Zhang J.-S."/>
            <person name="Tsai W.-C."/>
            <person name="Van De Peer Y."/>
            <person name="Liu Z.-J."/>
        </authorList>
    </citation>
    <scope>NUCLEOTIDE SEQUENCE</scope>
    <source>
        <strain evidence="2">CP</strain>
        <tissue evidence="2">Leaves</tissue>
    </source>
</reference>
<gene>
    <name evidence="2" type="ORF">QJS10_CPB21g01033</name>
</gene>
<keyword evidence="1" id="KW-1133">Transmembrane helix</keyword>
<organism evidence="2 3">
    <name type="scientific">Acorus calamus</name>
    <name type="common">Sweet flag</name>
    <dbReference type="NCBI Taxonomy" id="4465"/>
    <lineage>
        <taxon>Eukaryota</taxon>
        <taxon>Viridiplantae</taxon>
        <taxon>Streptophyta</taxon>
        <taxon>Embryophyta</taxon>
        <taxon>Tracheophyta</taxon>
        <taxon>Spermatophyta</taxon>
        <taxon>Magnoliopsida</taxon>
        <taxon>Liliopsida</taxon>
        <taxon>Acoraceae</taxon>
        <taxon>Acorus</taxon>
    </lineage>
</organism>
<name>A0AAV9C4G4_ACOCL</name>
<keyword evidence="1" id="KW-0472">Membrane</keyword>
<reference evidence="2" key="1">
    <citation type="journal article" date="2023" name="Nat. Commun.">
        <title>Diploid and tetraploid genomes of Acorus and the evolution of monocots.</title>
        <authorList>
            <person name="Ma L."/>
            <person name="Liu K.W."/>
            <person name="Li Z."/>
            <person name="Hsiao Y.Y."/>
            <person name="Qi Y."/>
            <person name="Fu T."/>
            <person name="Tang G.D."/>
            <person name="Zhang D."/>
            <person name="Sun W.H."/>
            <person name="Liu D.K."/>
            <person name="Li Y."/>
            <person name="Chen G.Z."/>
            <person name="Liu X.D."/>
            <person name="Liao X.Y."/>
            <person name="Jiang Y.T."/>
            <person name="Yu X."/>
            <person name="Hao Y."/>
            <person name="Huang J."/>
            <person name="Zhao X.W."/>
            <person name="Ke S."/>
            <person name="Chen Y.Y."/>
            <person name="Wu W.L."/>
            <person name="Hsu J.L."/>
            <person name="Lin Y.F."/>
            <person name="Huang M.D."/>
            <person name="Li C.Y."/>
            <person name="Huang L."/>
            <person name="Wang Z.W."/>
            <person name="Zhao X."/>
            <person name="Zhong W.Y."/>
            <person name="Peng D.H."/>
            <person name="Ahmad S."/>
            <person name="Lan S."/>
            <person name="Zhang J.S."/>
            <person name="Tsai W.C."/>
            <person name="Van de Peer Y."/>
            <person name="Liu Z.J."/>
        </authorList>
    </citation>
    <scope>NUCLEOTIDE SEQUENCE</scope>
    <source>
        <strain evidence="2">CP</strain>
    </source>
</reference>
<keyword evidence="1" id="KW-0812">Transmembrane</keyword>
<comment type="caution">
    <text evidence="2">The sequence shown here is derived from an EMBL/GenBank/DDBJ whole genome shotgun (WGS) entry which is preliminary data.</text>
</comment>
<protein>
    <submittedName>
        <fullName evidence="2">Uncharacterized protein</fullName>
    </submittedName>
</protein>